<evidence type="ECO:0000313" key="3">
    <source>
        <dbReference type="EMBL" id="ORV09155.1"/>
    </source>
</evidence>
<protein>
    <submittedName>
        <fullName evidence="3">Uncharacterized protein</fullName>
    </submittedName>
</protein>
<feature type="region of interest" description="Disordered" evidence="1">
    <location>
        <begin position="198"/>
        <end position="219"/>
    </location>
</feature>
<feature type="compositionally biased region" description="Pro residues" evidence="1">
    <location>
        <begin position="201"/>
        <end position="212"/>
    </location>
</feature>
<evidence type="ECO:0000256" key="2">
    <source>
        <dbReference type="SAM" id="Phobius"/>
    </source>
</evidence>
<dbReference type="STRING" id="1793.AWC04_01625"/>
<keyword evidence="2" id="KW-1133">Transmembrane helix</keyword>
<dbReference type="NCBIfam" id="TIGR03931">
    <property type="entry name" value="T7SS_Rv3446c"/>
    <property type="match status" value="1"/>
</dbReference>
<feature type="compositionally biased region" description="Polar residues" evidence="1">
    <location>
        <begin position="410"/>
        <end position="422"/>
    </location>
</feature>
<dbReference type="InterPro" id="IPR023840">
    <property type="entry name" value="T7SS_Rv3446c"/>
</dbReference>
<keyword evidence="2" id="KW-0812">Transmembrane</keyword>
<comment type="caution">
    <text evidence="3">The sequence shown here is derived from an EMBL/GenBank/DDBJ whole genome shotgun (WGS) entry which is preliminary data.</text>
</comment>
<feature type="transmembrane region" description="Helical" evidence="2">
    <location>
        <begin position="224"/>
        <end position="244"/>
    </location>
</feature>
<proteinExistence type="predicted"/>
<name>A0A1X1RLK7_MYCFA</name>
<sequence length="422" mass="42984">MTVVCALGPAGIDAPGGAAAPDPVAVAAALEAGDDPVTLLADRVVDTAQAWRLALGPPLAGAGDAVLVHPSGWPPRRTRLVAGIAADLLGRPVSTHSRAALLSRPGHWLLEVDAEAVLISRGTPGGGSRMVARVTRDRDPGAVADAVAAALCPPGPVLLDAPPPVPGAAALAALIMTRLRRGGHTVTTPSPAALLAAAAPPTAPPANPPAEPADPARHRSRRRLLLLAAALLVAAAAPVIAATVPRPPPPGAGTTLIEGAVAIQVPADWTVRRITAGPGSPRLEVASPTNPAEMLHVTQARSGADRAAAADTLRRAIAAQPAGVFVDFTPDARRADRPAITYRERRPGRDIDWVVLIEGRLRIGIGCQSAPGQRRGIDAVCDAAVASARGTGTAAPTSEYPTSEYPMSEYPSTHNQSPTHNP</sequence>
<keyword evidence="4" id="KW-1185">Reference proteome</keyword>
<keyword evidence="2" id="KW-0472">Membrane</keyword>
<gene>
    <name evidence="3" type="ORF">AWC04_01625</name>
</gene>
<evidence type="ECO:0000256" key="1">
    <source>
        <dbReference type="SAM" id="MobiDB-lite"/>
    </source>
</evidence>
<accession>A0A1X1RLK7</accession>
<dbReference type="AlphaFoldDB" id="A0A1X1RLK7"/>
<dbReference type="EMBL" id="LQOJ01000010">
    <property type="protein sequence ID" value="ORV09155.1"/>
    <property type="molecule type" value="Genomic_DNA"/>
</dbReference>
<reference evidence="3 4" key="1">
    <citation type="submission" date="2016-01" db="EMBL/GenBank/DDBJ databases">
        <title>The new phylogeny of the genus Mycobacterium.</title>
        <authorList>
            <person name="Tarcisio F."/>
            <person name="Conor M."/>
            <person name="Antonella G."/>
            <person name="Elisabetta G."/>
            <person name="Giulia F.S."/>
            <person name="Sara T."/>
            <person name="Anna F."/>
            <person name="Clotilde B."/>
            <person name="Roberto B."/>
            <person name="Veronica D.S."/>
            <person name="Fabio R."/>
            <person name="Monica P."/>
            <person name="Olivier J."/>
            <person name="Enrico T."/>
            <person name="Nicola S."/>
        </authorList>
    </citation>
    <scope>NUCLEOTIDE SEQUENCE [LARGE SCALE GENOMIC DNA]</scope>
    <source>
        <strain evidence="3 4">DSM 44179</strain>
    </source>
</reference>
<dbReference type="OrthoDB" id="4760221at2"/>
<evidence type="ECO:0000313" key="4">
    <source>
        <dbReference type="Proteomes" id="UP000193484"/>
    </source>
</evidence>
<feature type="region of interest" description="Disordered" evidence="1">
    <location>
        <begin position="388"/>
        <end position="422"/>
    </location>
</feature>
<dbReference type="Proteomes" id="UP000193484">
    <property type="component" value="Unassembled WGS sequence"/>
</dbReference>
<dbReference type="RefSeq" id="WP_085092567.1">
    <property type="nucleotide sequence ID" value="NZ_AP022603.1"/>
</dbReference>
<organism evidence="3 4">
    <name type="scientific">Mycolicibacterium fallax</name>
    <name type="common">Mycobacterium fallax</name>
    <dbReference type="NCBI Taxonomy" id="1793"/>
    <lineage>
        <taxon>Bacteria</taxon>
        <taxon>Bacillati</taxon>
        <taxon>Actinomycetota</taxon>
        <taxon>Actinomycetes</taxon>
        <taxon>Mycobacteriales</taxon>
        <taxon>Mycobacteriaceae</taxon>
        <taxon>Mycolicibacterium</taxon>
    </lineage>
</organism>